<dbReference type="OrthoDB" id="204377at2759"/>
<evidence type="ECO:0000313" key="1">
    <source>
        <dbReference type="EMBL" id="CAD7237865.1"/>
    </source>
</evidence>
<dbReference type="PANTHER" id="PTHR21089:SF1">
    <property type="entry name" value="BIFUNCTIONAL 3-DEHYDROQUINATE DEHYDRATASE_SHIKIMATE DEHYDROGENASE, CHLOROPLASTIC"/>
    <property type="match status" value="1"/>
</dbReference>
<sequence length="179" mass="19845">MAFLDDLSPEAREIGAVNTLVRENDLWVGYNTDWIGFKESLNGFIDASNPPRTAYLLGKGGAALAIEYALRQMKIEPIYVSRKPGSADLAYDELGPNQFNESVLLINCTPLGTYPNIKDKPNIPYTCIKSTTYAYDLVYNPEKTAFMKAAEKQGAKTMNGLNMLHGQAEAAWDLWGKNL</sequence>
<dbReference type="InterPro" id="IPR046346">
    <property type="entry name" value="Aminoacid_DH-like_N_sf"/>
</dbReference>
<protein>
    <submittedName>
        <fullName evidence="1">Uncharacterized protein</fullName>
    </submittedName>
</protein>
<dbReference type="CDD" id="cd01065">
    <property type="entry name" value="NAD_bind_Shikimate_DH"/>
    <property type="match status" value="1"/>
</dbReference>
<dbReference type="InterPro" id="IPR036291">
    <property type="entry name" value="NAD(P)-bd_dom_sf"/>
</dbReference>
<dbReference type="EMBL" id="OB692921">
    <property type="protein sequence ID" value="CAD7237865.1"/>
    <property type="molecule type" value="Genomic_DNA"/>
</dbReference>
<dbReference type="SUPFAM" id="SSF51735">
    <property type="entry name" value="NAD(P)-binding Rossmann-fold domains"/>
    <property type="match status" value="1"/>
</dbReference>
<dbReference type="SUPFAM" id="SSF53223">
    <property type="entry name" value="Aminoacid dehydrogenase-like, N-terminal domain"/>
    <property type="match status" value="1"/>
</dbReference>
<gene>
    <name evidence="1" type="ORF">CTOB1V02_LOCUS15680</name>
</gene>
<dbReference type="PANTHER" id="PTHR21089">
    <property type="entry name" value="SHIKIMATE DEHYDROGENASE"/>
    <property type="match status" value="1"/>
</dbReference>
<dbReference type="GO" id="GO:0019632">
    <property type="term" value="P:shikimate metabolic process"/>
    <property type="evidence" value="ECO:0007669"/>
    <property type="project" value="TreeGrafter"/>
</dbReference>
<dbReference type="GO" id="GO:0004764">
    <property type="term" value="F:shikimate 3-dehydrogenase (NADP+) activity"/>
    <property type="evidence" value="ECO:0007669"/>
    <property type="project" value="InterPro"/>
</dbReference>
<dbReference type="InterPro" id="IPR022893">
    <property type="entry name" value="Shikimate_DH_fam"/>
</dbReference>
<accession>A0A7R8WYU7</accession>
<dbReference type="Gene3D" id="3.40.50.720">
    <property type="entry name" value="NAD(P)-binding Rossmann-like Domain"/>
    <property type="match status" value="1"/>
</dbReference>
<organism evidence="1">
    <name type="scientific">Cyprideis torosa</name>
    <dbReference type="NCBI Taxonomy" id="163714"/>
    <lineage>
        <taxon>Eukaryota</taxon>
        <taxon>Metazoa</taxon>
        <taxon>Ecdysozoa</taxon>
        <taxon>Arthropoda</taxon>
        <taxon>Crustacea</taxon>
        <taxon>Oligostraca</taxon>
        <taxon>Ostracoda</taxon>
        <taxon>Podocopa</taxon>
        <taxon>Podocopida</taxon>
        <taxon>Cytherocopina</taxon>
        <taxon>Cytheroidea</taxon>
        <taxon>Cytherideidae</taxon>
        <taxon>Cyprideis</taxon>
    </lineage>
</organism>
<dbReference type="GO" id="GO:0005829">
    <property type="term" value="C:cytosol"/>
    <property type="evidence" value="ECO:0007669"/>
    <property type="project" value="TreeGrafter"/>
</dbReference>
<name>A0A7R8WYU7_9CRUS</name>
<dbReference type="GO" id="GO:0009423">
    <property type="term" value="P:chorismate biosynthetic process"/>
    <property type="evidence" value="ECO:0007669"/>
    <property type="project" value="TreeGrafter"/>
</dbReference>
<dbReference type="Gene3D" id="3.40.50.10860">
    <property type="entry name" value="Leucine Dehydrogenase, chain A, domain 1"/>
    <property type="match status" value="1"/>
</dbReference>
<proteinExistence type="predicted"/>
<reference evidence="1" key="1">
    <citation type="submission" date="2020-11" db="EMBL/GenBank/DDBJ databases">
        <authorList>
            <person name="Tran Van P."/>
        </authorList>
    </citation>
    <scope>NUCLEOTIDE SEQUENCE</scope>
</reference>
<dbReference type="GO" id="GO:0050661">
    <property type="term" value="F:NADP binding"/>
    <property type="evidence" value="ECO:0007669"/>
    <property type="project" value="TreeGrafter"/>
</dbReference>
<dbReference type="AlphaFoldDB" id="A0A7R8WYU7"/>